<sequence length="1026" mass="113318">MGGKRKRGANKAGAVNGQPTQKRARPNEAVANPPESKALDLDKSPFADESTGENRKREAKIYDLLGSLDNDDRIAAADALVTGLLAGSEAALKRHLKKRLFRGLASSRNASRIGFSLVLTEILGQLFGPSELAKSKFPGLTFDVILTVLVDATKTGGSGPGQEERDCYFGRLFGLQCFVEAKVLFADTVRWPQILELLLEMAQKKVWIRSHCGWVIVECLPQMGRERAETALQQFSDMGLGKTAEGVGIWLRARSCYPGIKIPSKPWVDPLSAVALPEVARVLKENVANDNGDDAAVPKLKQSNWTAQLHFVWDLILTALLESATAENKQTKDQAKLFWTTVIDDGLFSKNASEGQKFRGFMIFQKYLHSFASVDKALVKELFSRNLMKCLINQAAKEDRYLHRAALKTLQSMEKVVETHSELLIPILKELMGKSGLYDFDQRTATKTIEGILQWVTPANSKKTLKLLREPVLNLESAPDDVEKLRQAYADYIFKMTIQAKASGTESIDADSKSALEIGIKELTSCAYSTQDEFLPPLSEKTRDVFRSRLASAFSKVTKQQNNTEYLCEAVRSVKPTAVVMSDEIEIARKGALKAMTKLLKSPKKSDDSSDSSYNLSSGLALLYATTILQLYNGAPDALNILQDIEACAEKVKAKEAGASELLVEILLALVPRQSPMMRQISEQVFETFTSQISSEALQFLAEHLLAEENQRGYQALFENNDQDAEMADVAESDSGSDSGGPDEDDISEIGSNVEFVTLNGADITSDGDADEKKNEENEEKEDSEEEGPEDAELAALDDALAKVLNTHRLDKDQDAQSSDEDSDMTDSEMMALDEKLVDVFKHRIKNTKRKNEKKDAKGTVVLFKHRVLDWLSIYVKQEASNVLTFSLLLPLLELVRTTTAKPLSNKAMNILLDFSKASKKSRNKDTQVDVEAQIKLLTDIHQEATKDTSHAFAKAASTASLLVASSLWAADQENVVRINAMYAETFGHCQMGKIKMQGTFFSDWVNWGMGHANNNHVGAEGHAET</sequence>
<dbReference type="InterPro" id="IPR007015">
    <property type="entry name" value="DNA_pol_V/MYBBP1A"/>
</dbReference>
<accession>A0A1S8AA85</accession>
<evidence type="ECO:0000313" key="5">
    <source>
        <dbReference type="EMBL" id="GAW26991.1"/>
    </source>
</evidence>
<keyword evidence="6" id="KW-1185">Reference proteome</keyword>
<name>A0A1S8AA85_ROSNE</name>
<dbReference type="PANTHER" id="PTHR13213">
    <property type="entry name" value="MYB-BINDING PROTEIN 1A FAMILY MEMBER"/>
    <property type="match status" value="1"/>
</dbReference>
<dbReference type="OrthoDB" id="342531at2759"/>
<feature type="compositionally biased region" description="Acidic residues" evidence="4">
    <location>
        <begin position="818"/>
        <end position="827"/>
    </location>
</feature>
<feature type="compositionally biased region" description="Acidic residues" evidence="4">
    <location>
        <begin position="777"/>
        <end position="792"/>
    </location>
</feature>
<dbReference type="GO" id="GO:0000182">
    <property type="term" value="F:rDNA binding"/>
    <property type="evidence" value="ECO:0007669"/>
    <property type="project" value="TreeGrafter"/>
</dbReference>
<protein>
    <submittedName>
        <fullName evidence="5">Putative DNA polymerase V</fullName>
    </submittedName>
</protein>
<evidence type="ECO:0000256" key="4">
    <source>
        <dbReference type="SAM" id="MobiDB-lite"/>
    </source>
</evidence>
<dbReference type="GO" id="GO:0005730">
    <property type="term" value="C:nucleolus"/>
    <property type="evidence" value="ECO:0007669"/>
    <property type="project" value="InterPro"/>
</dbReference>
<dbReference type="OMA" id="VWKHDDP"/>
<comment type="subcellular location">
    <subcellularLocation>
        <location evidence="1">Nucleus</location>
    </subcellularLocation>
</comment>
<organism evidence="5">
    <name type="scientific">Rosellinia necatrix</name>
    <name type="common">White root-rot fungus</name>
    <dbReference type="NCBI Taxonomy" id="77044"/>
    <lineage>
        <taxon>Eukaryota</taxon>
        <taxon>Fungi</taxon>
        <taxon>Dikarya</taxon>
        <taxon>Ascomycota</taxon>
        <taxon>Pezizomycotina</taxon>
        <taxon>Sordariomycetes</taxon>
        <taxon>Xylariomycetidae</taxon>
        <taxon>Xylariales</taxon>
        <taxon>Xylariaceae</taxon>
        <taxon>Rosellinia</taxon>
    </lineage>
</organism>
<gene>
    <name evidence="5" type="ORF">SAMD00023353_6100250</name>
</gene>
<dbReference type="SUPFAM" id="SSF48371">
    <property type="entry name" value="ARM repeat"/>
    <property type="match status" value="1"/>
</dbReference>
<dbReference type="AlphaFoldDB" id="A0A1S8AA85"/>
<dbReference type="STRING" id="77044.A0A1S8AA85"/>
<evidence type="ECO:0000313" key="6">
    <source>
        <dbReference type="Proteomes" id="UP000054516"/>
    </source>
</evidence>
<dbReference type="GO" id="GO:0006355">
    <property type="term" value="P:regulation of DNA-templated transcription"/>
    <property type="evidence" value="ECO:0007669"/>
    <property type="project" value="InterPro"/>
</dbReference>
<evidence type="ECO:0000256" key="2">
    <source>
        <dbReference type="ARBA" id="ARBA00006809"/>
    </source>
</evidence>
<dbReference type="EMBL" id="DF977506">
    <property type="protein sequence ID" value="GAW26991.1"/>
    <property type="molecule type" value="Genomic_DNA"/>
</dbReference>
<reference evidence="5" key="1">
    <citation type="submission" date="2016-03" db="EMBL/GenBank/DDBJ databases">
        <title>Draft genome sequence of Rosellinia necatrix.</title>
        <authorList>
            <person name="Kanematsu S."/>
        </authorList>
    </citation>
    <scope>NUCLEOTIDE SEQUENCE [LARGE SCALE GENOMIC DNA]</scope>
    <source>
        <strain evidence="5">W97</strain>
    </source>
</reference>
<feature type="region of interest" description="Disordered" evidence="4">
    <location>
        <begin position="807"/>
        <end position="827"/>
    </location>
</feature>
<feature type="region of interest" description="Disordered" evidence="4">
    <location>
        <begin position="726"/>
        <end position="792"/>
    </location>
</feature>
<proteinExistence type="inferred from homology"/>
<evidence type="ECO:0000256" key="1">
    <source>
        <dbReference type="ARBA" id="ARBA00004123"/>
    </source>
</evidence>
<comment type="similarity">
    <text evidence="2">Belongs to the MYBBP1A family.</text>
</comment>
<evidence type="ECO:0000256" key="3">
    <source>
        <dbReference type="ARBA" id="ARBA00023242"/>
    </source>
</evidence>
<keyword evidence="3" id="KW-0539">Nucleus</keyword>
<feature type="region of interest" description="Disordered" evidence="4">
    <location>
        <begin position="1"/>
        <end position="54"/>
    </location>
</feature>
<dbReference type="Proteomes" id="UP000054516">
    <property type="component" value="Unassembled WGS sequence"/>
</dbReference>
<dbReference type="PANTHER" id="PTHR13213:SF2">
    <property type="entry name" value="MYB-BINDING PROTEIN 1A"/>
    <property type="match status" value="1"/>
</dbReference>
<dbReference type="InterPro" id="IPR016024">
    <property type="entry name" value="ARM-type_fold"/>
</dbReference>
<dbReference type="Pfam" id="PF04931">
    <property type="entry name" value="DNA_pol_phi"/>
    <property type="match status" value="1"/>
</dbReference>
<feature type="compositionally biased region" description="Basic and acidic residues" evidence="4">
    <location>
        <begin position="37"/>
        <end position="54"/>
    </location>
</feature>